<evidence type="ECO:0000256" key="1">
    <source>
        <dbReference type="SAM" id="MobiDB-lite"/>
    </source>
</evidence>
<dbReference type="AlphaFoldDB" id="A0A368N8B0"/>
<evidence type="ECO:0000313" key="2">
    <source>
        <dbReference type="EMBL" id="RCU46426.1"/>
    </source>
</evidence>
<dbReference type="Proteomes" id="UP000252189">
    <property type="component" value="Unassembled WGS sequence"/>
</dbReference>
<feature type="compositionally biased region" description="Basic and acidic residues" evidence="1">
    <location>
        <begin position="20"/>
        <end position="30"/>
    </location>
</feature>
<dbReference type="EMBL" id="QPHM01000001">
    <property type="protein sequence ID" value="RCU46426.1"/>
    <property type="molecule type" value="Genomic_DNA"/>
</dbReference>
<comment type="caution">
    <text evidence="2">The sequence shown here is derived from an EMBL/GenBank/DDBJ whole genome shotgun (WGS) entry which is preliminary data.</text>
</comment>
<accession>A0A368N8B0</accession>
<organism evidence="2 3">
    <name type="scientific">Haloplanus salinus</name>
    <dbReference type="NCBI Taxonomy" id="1126245"/>
    <lineage>
        <taxon>Archaea</taxon>
        <taxon>Methanobacteriati</taxon>
        <taxon>Methanobacteriota</taxon>
        <taxon>Stenosarchaea group</taxon>
        <taxon>Halobacteria</taxon>
        <taxon>Halobacteriales</taxon>
        <taxon>Haloferacaceae</taxon>
        <taxon>Haloplanus</taxon>
    </lineage>
</organism>
<name>A0A368N8B0_9EURY</name>
<keyword evidence="3" id="KW-1185">Reference proteome</keyword>
<proteinExistence type="predicted"/>
<sequence length="106" mass="10704">MSAGRTKRHDSESAVILPIKDAHSVPDRPTSHPPATGREGPTELPRTGAEGDDGSDRSADSVPSDDGASDDGASDGGRRGGRDGTLVNASTARHGADFGTPPSVGM</sequence>
<gene>
    <name evidence="2" type="ORF">DU504_03335</name>
</gene>
<reference evidence="2 3" key="1">
    <citation type="submission" date="2018-07" db="EMBL/GenBank/DDBJ databases">
        <title>Genome sequences of Haloplanus salinus JCM 18368T.</title>
        <authorList>
            <person name="Kim Y.B."/>
            <person name="Roh S.W."/>
        </authorList>
    </citation>
    <scope>NUCLEOTIDE SEQUENCE [LARGE SCALE GENOMIC DNA]</scope>
    <source>
        <strain evidence="2 3">JCM 18368</strain>
    </source>
</reference>
<evidence type="ECO:0000313" key="3">
    <source>
        <dbReference type="Proteomes" id="UP000252189"/>
    </source>
</evidence>
<protein>
    <submittedName>
        <fullName evidence="2">Uncharacterized protein</fullName>
    </submittedName>
</protein>
<feature type="region of interest" description="Disordered" evidence="1">
    <location>
        <begin position="1"/>
        <end position="106"/>
    </location>
</feature>